<dbReference type="PANTHER" id="PTHR43507:SF20">
    <property type="entry name" value="NADH-UBIQUINONE OXIDOREDUCTASE CHAIN 4"/>
    <property type="match status" value="1"/>
</dbReference>
<feature type="transmembrane region" description="Helical" evidence="17">
    <location>
        <begin position="136"/>
        <end position="159"/>
    </location>
</feature>
<dbReference type="AlphaFoldDB" id="A0A7U0M7Z4"/>
<evidence type="ECO:0000256" key="17">
    <source>
        <dbReference type="RuleBase" id="RU003297"/>
    </source>
</evidence>
<evidence type="ECO:0000256" key="2">
    <source>
        <dbReference type="ARBA" id="ARBA00004225"/>
    </source>
</evidence>
<dbReference type="InterPro" id="IPR003918">
    <property type="entry name" value="NADH_UbQ_OxRdtase"/>
</dbReference>
<dbReference type="GO" id="GO:0042773">
    <property type="term" value="P:ATP synthesis coupled electron transport"/>
    <property type="evidence" value="ECO:0007669"/>
    <property type="project" value="InterPro"/>
</dbReference>
<dbReference type="EC" id="7.1.1.2" evidence="4 17"/>
<feature type="transmembrane region" description="Helical" evidence="17">
    <location>
        <begin position="417"/>
        <end position="440"/>
    </location>
</feature>
<feature type="transmembrane region" description="Helical" evidence="17">
    <location>
        <begin position="336"/>
        <end position="356"/>
    </location>
</feature>
<feature type="transmembrane region" description="Helical" evidence="17">
    <location>
        <begin position="179"/>
        <end position="197"/>
    </location>
</feature>
<evidence type="ECO:0000256" key="8">
    <source>
        <dbReference type="ARBA" id="ARBA00022692"/>
    </source>
</evidence>
<evidence type="ECO:0000256" key="9">
    <source>
        <dbReference type="ARBA" id="ARBA00022967"/>
    </source>
</evidence>
<evidence type="ECO:0000259" key="18">
    <source>
        <dbReference type="Pfam" id="PF00361"/>
    </source>
</evidence>
<dbReference type="GO" id="GO:0015990">
    <property type="term" value="P:electron transport coupled proton transport"/>
    <property type="evidence" value="ECO:0007669"/>
    <property type="project" value="TreeGrafter"/>
</dbReference>
<name>A0A7U0M7Z4_9HYME</name>
<feature type="transmembrane region" description="Helical" evidence="17">
    <location>
        <begin position="209"/>
        <end position="229"/>
    </location>
</feature>
<dbReference type="GO" id="GO:0003954">
    <property type="term" value="F:NADH dehydrogenase activity"/>
    <property type="evidence" value="ECO:0007669"/>
    <property type="project" value="TreeGrafter"/>
</dbReference>
<proteinExistence type="inferred from homology"/>
<feature type="transmembrane region" description="Helical" evidence="17">
    <location>
        <begin position="269"/>
        <end position="290"/>
    </location>
</feature>
<keyword evidence="13 17" id="KW-0830">Ubiquinone</keyword>
<evidence type="ECO:0000256" key="5">
    <source>
        <dbReference type="ARBA" id="ARBA00021006"/>
    </source>
</evidence>
<evidence type="ECO:0000256" key="7">
    <source>
        <dbReference type="ARBA" id="ARBA00022660"/>
    </source>
</evidence>
<feature type="transmembrane region" description="Helical" evidence="17">
    <location>
        <begin position="376"/>
        <end position="396"/>
    </location>
</feature>
<comment type="subcellular location">
    <subcellularLocation>
        <location evidence="2 17">Mitochondrion membrane</location>
        <topology evidence="2 17">Multi-pass membrane protein</topology>
    </subcellularLocation>
</comment>
<organism evidence="19">
    <name type="scientific">Amegilla calceifera</name>
    <dbReference type="NCBI Taxonomy" id="597987"/>
    <lineage>
        <taxon>Eukaryota</taxon>
        <taxon>Metazoa</taxon>
        <taxon>Ecdysozoa</taxon>
        <taxon>Arthropoda</taxon>
        <taxon>Hexapoda</taxon>
        <taxon>Insecta</taxon>
        <taxon>Pterygota</taxon>
        <taxon>Neoptera</taxon>
        <taxon>Endopterygota</taxon>
        <taxon>Hymenoptera</taxon>
        <taxon>Apocrita</taxon>
        <taxon>Aculeata</taxon>
        <taxon>Apoidea</taxon>
        <taxon>Anthophila</taxon>
        <taxon>Apidae</taxon>
        <taxon>Amegilla</taxon>
    </lineage>
</organism>
<feature type="transmembrane region" description="Helical" evidence="17">
    <location>
        <begin position="21"/>
        <end position="44"/>
    </location>
</feature>
<evidence type="ECO:0000256" key="11">
    <source>
        <dbReference type="ARBA" id="ARBA00022989"/>
    </source>
</evidence>
<dbReference type="GO" id="GO:0031966">
    <property type="term" value="C:mitochondrial membrane"/>
    <property type="evidence" value="ECO:0007669"/>
    <property type="project" value="UniProtKB-SubCell"/>
</dbReference>
<keyword evidence="7 17" id="KW-0679">Respiratory chain</keyword>
<comment type="function">
    <text evidence="17">Core subunit of the mitochondrial membrane respiratory chain NADH dehydrogenase (Complex I) which catalyzes electron transfer from NADH through the respiratory chain, using ubiquinone as an electron acceptor. Essential for the catalytic activity and assembly of complex I.</text>
</comment>
<evidence type="ECO:0000313" key="19">
    <source>
        <dbReference type="EMBL" id="QQX28007.1"/>
    </source>
</evidence>
<keyword evidence="8 17" id="KW-0812">Transmembrane</keyword>
<feature type="transmembrane region" description="Helical" evidence="17">
    <location>
        <begin position="296"/>
        <end position="315"/>
    </location>
</feature>
<comment type="function">
    <text evidence="1">Core subunit of the mitochondrial membrane respiratory chain NADH dehydrogenase (Complex I) that is believed to belong to the minimal assembly required for catalysis. Complex I functions in the transfer of electrons from NADH to the respiratory chain. The immediate electron acceptor for the enzyme is believed to be ubiquinone.</text>
</comment>
<evidence type="ECO:0000256" key="1">
    <source>
        <dbReference type="ARBA" id="ARBA00003257"/>
    </source>
</evidence>
<keyword evidence="10 17" id="KW-0249">Electron transport</keyword>
<dbReference type="InterPro" id="IPR001750">
    <property type="entry name" value="ND/Mrp_TM"/>
</dbReference>
<dbReference type="GO" id="GO:0008137">
    <property type="term" value="F:NADH dehydrogenase (ubiquinone) activity"/>
    <property type="evidence" value="ECO:0007669"/>
    <property type="project" value="UniProtKB-UniRule"/>
</dbReference>
<comment type="similarity">
    <text evidence="3 17">Belongs to the complex I subunit 4 family.</text>
</comment>
<evidence type="ECO:0000256" key="12">
    <source>
        <dbReference type="ARBA" id="ARBA00023027"/>
    </source>
</evidence>
<feature type="transmembrane region" description="Helical" evidence="17">
    <location>
        <begin position="81"/>
        <end position="100"/>
    </location>
</feature>
<keyword evidence="15 17" id="KW-0472">Membrane</keyword>
<keyword evidence="9" id="KW-1278">Translocase</keyword>
<feature type="domain" description="NADH:quinone oxidoreductase/Mrp antiporter transmembrane" evidence="18">
    <location>
        <begin position="102"/>
        <end position="384"/>
    </location>
</feature>
<protein>
    <recommendedName>
        <fullName evidence="5 17">NADH-ubiquinone oxidoreductase chain 4</fullName>
        <ecNumber evidence="4 17">7.1.1.2</ecNumber>
    </recommendedName>
</protein>
<dbReference type="EMBL" id="MW281320">
    <property type="protein sequence ID" value="QQX28007.1"/>
    <property type="molecule type" value="Genomic_DNA"/>
</dbReference>
<keyword evidence="6 17" id="KW-0813">Transport</keyword>
<accession>A0A7U0M7Z4</accession>
<gene>
    <name evidence="19" type="primary">nad4</name>
</gene>
<dbReference type="PANTHER" id="PTHR43507">
    <property type="entry name" value="NADH-UBIQUINONE OXIDOREDUCTASE CHAIN 4"/>
    <property type="match status" value="1"/>
</dbReference>
<evidence type="ECO:0000256" key="3">
    <source>
        <dbReference type="ARBA" id="ARBA00009025"/>
    </source>
</evidence>
<feature type="transmembrane region" description="Helical" evidence="17">
    <location>
        <begin position="241"/>
        <end position="262"/>
    </location>
</feature>
<evidence type="ECO:0000256" key="14">
    <source>
        <dbReference type="ARBA" id="ARBA00023128"/>
    </source>
</evidence>
<comment type="catalytic activity">
    <reaction evidence="16 17">
        <text>a ubiquinone + NADH + 5 H(+)(in) = a ubiquinol + NAD(+) + 4 H(+)(out)</text>
        <dbReference type="Rhea" id="RHEA:29091"/>
        <dbReference type="Rhea" id="RHEA-COMP:9565"/>
        <dbReference type="Rhea" id="RHEA-COMP:9566"/>
        <dbReference type="ChEBI" id="CHEBI:15378"/>
        <dbReference type="ChEBI" id="CHEBI:16389"/>
        <dbReference type="ChEBI" id="CHEBI:17976"/>
        <dbReference type="ChEBI" id="CHEBI:57540"/>
        <dbReference type="ChEBI" id="CHEBI:57945"/>
        <dbReference type="EC" id="7.1.1.2"/>
    </reaction>
</comment>
<evidence type="ECO:0000256" key="16">
    <source>
        <dbReference type="ARBA" id="ARBA00049551"/>
    </source>
</evidence>
<dbReference type="Pfam" id="PF00361">
    <property type="entry name" value="Proton_antipo_M"/>
    <property type="match status" value="1"/>
</dbReference>
<feature type="transmembrane region" description="Helical" evidence="17">
    <location>
        <begin position="106"/>
        <end position="124"/>
    </location>
</feature>
<dbReference type="PRINTS" id="PR01437">
    <property type="entry name" value="NUOXDRDTASE4"/>
</dbReference>
<evidence type="ECO:0000256" key="4">
    <source>
        <dbReference type="ARBA" id="ARBA00012944"/>
    </source>
</evidence>
<feature type="transmembrane region" description="Helical" evidence="17">
    <location>
        <begin position="56"/>
        <end position="74"/>
    </location>
</feature>
<evidence type="ECO:0000256" key="13">
    <source>
        <dbReference type="ARBA" id="ARBA00023075"/>
    </source>
</evidence>
<reference evidence="19" key="1">
    <citation type="submission" date="2020-11" db="EMBL/GenBank/DDBJ databases">
        <title>First mtgenome sequences from three genera and phylogenetic relationships of the family Apidae based on mtgenome sequences (Hymenoptera: Apoidea).</title>
        <authorList>
            <person name="Wen Z."/>
            <person name="Chen B."/>
        </authorList>
    </citation>
    <scope>NUCLEOTIDE SEQUENCE</scope>
</reference>
<keyword evidence="14 17" id="KW-0496">Mitochondrion</keyword>
<sequence>MFELVMPMLMLMIMIYNINKYLISNFMLMMTMMSMFKLSLVNWFDMNQFTNTGSNLYSMGLTMLTIWVMSLILMNSVNEMYSSMLMLSIILMTMSLIMNFNSMNLMLFYFLFEMNLIIIFMMIMKWGYSMMRVTASFYLMFYTLIFSMPMIIVILYIKYINNNLSFPILDMKKININKLIQLYFLMAFLVKIPMYTIHQWLLKAHVEASYLGSMILAAIMLKLGGYGLIRSISMFTLKFNHMYSMLIYISMFGSIMLSMLCLRQIDMKIIVASSSIIHMAIMISGLMTMLKSSIMGGYMMMLAHGLCSSGMFYMINTIYKFTSSRLMFINKGLSMLMPSMALMWFMLCSSNAAAPMSMNLSSEIMLIMGIMSWMKYFIVIISFYCLLSFSYSIYLYSYTQHGKSNVLKFFKMTNNSLMEYLTMLLHWVPLNTLILCMYMFY</sequence>
<evidence type="ECO:0000256" key="15">
    <source>
        <dbReference type="ARBA" id="ARBA00023136"/>
    </source>
</evidence>
<evidence type="ECO:0000256" key="10">
    <source>
        <dbReference type="ARBA" id="ARBA00022982"/>
    </source>
</evidence>
<dbReference type="GO" id="GO:0048039">
    <property type="term" value="F:ubiquinone binding"/>
    <property type="evidence" value="ECO:0007669"/>
    <property type="project" value="TreeGrafter"/>
</dbReference>
<keyword evidence="11 17" id="KW-1133">Transmembrane helix</keyword>
<evidence type="ECO:0000256" key="6">
    <source>
        <dbReference type="ARBA" id="ARBA00022448"/>
    </source>
</evidence>
<keyword evidence="12 17" id="KW-0520">NAD</keyword>
<geneLocation type="mitochondrion" evidence="19"/>